<evidence type="ECO:0000256" key="1">
    <source>
        <dbReference type="ARBA" id="ARBA00023054"/>
    </source>
</evidence>
<dbReference type="AlphaFoldDB" id="A0A834CFU2"/>
<dbReference type="Proteomes" id="UP000646548">
    <property type="component" value="Unassembled WGS sequence"/>
</dbReference>
<dbReference type="PANTHER" id="PTHR34768:SF2">
    <property type="entry name" value="COILED-COIL DOMAIN CONTAINING 89"/>
    <property type="match status" value="1"/>
</dbReference>
<dbReference type="InterPro" id="IPR043450">
    <property type="entry name" value="CCDC89-like"/>
</dbReference>
<proteinExistence type="predicted"/>
<feature type="region of interest" description="Disordered" evidence="3">
    <location>
        <begin position="1"/>
        <end position="31"/>
    </location>
</feature>
<feature type="coiled-coil region" evidence="2">
    <location>
        <begin position="69"/>
        <end position="145"/>
    </location>
</feature>
<accession>A0A834CFU2</accession>
<name>A0A834CFU2_ORYME</name>
<gene>
    <name evidence="4" type="ORF">FQA47_002024</name>
</gene>
<dbReference type="EMBL" id="WKFB01000321">
    <property type="protein sequence ID" value="KAF6726713.1"/>
    <property type="molecule type" value="Genomic_DNA"/>
</dbReference>
<sequence length="293" mass="34327">MASQENVEDPKNKSKVVAQTDSVLRSHKNPPTFAMEDFEEEKILRSRIEEQSNLISLLKHRAEETLHRYLAMQNINSELEVQVAHLQRELASKTEHAEALKIKSIDLAADMELQKRHNVQLTTENQQLRKDLAACELKLQEEAAQHKSREDSLLGQLCDAQKRHTDAVEMCEDFKQKLEVVEITENIKKEKNKFLKKKKNKTLQEKEEEILQLEVKWKEEKKARIEAQKRFEMEAEAVNTDSRVKSLESALEECKAKLKKLTMDFKAFTEHSTNLLERERNLNKRLQDMIRQI</sequence>
<comment type="caution">
    <text evidence="4">The sequence shown here is derived from an EMBL/GenBank/DDBJ whole genome shotgun (WGS) entry which is preliminary data.</text>
</comment>
<evidence type="ECO:0000313" key="5">
    <source>
        <dbReference type="Proteomes" id="UP000646548"/>
    </source>
</evidence>
<evidence type="ECO:0000256" key="3">
    <source>
        <dbReference type="SAM" id="MobiDB-lite"/>
    </source>
</evidence>
<keyword evidence="1 2" id="KW-0175">Coiled coil</keyword>
<protein>
    <submittedName>
        <fullName evidence="4">Coiled-coil domain-containing protein 89</fullName>
    </submittedName>
</protein>
<reference evidence="4" key="1">
    <citation type="journal article" name="BMC Genomics">
        <title>Long-read sequencing and de novo genome assembly of marine medaka (Oryzias melastigma).</title>
        <authorList>
            <person name="Liang P."/>
            <person name="Saqib H.S.A."/>
            <person name="Ni X."/>
            <person name="Shen Y."/>
        </authorList>
    </citation>
    <scope>NUCLEOTIDE SEQUENCE</scope>
    <source>
        <strain evidence="4">Bigg-433</strain>
    </source>
</reference>
<feature type="coiled-coil region" evidence="2">
    <location>
        <begin position="196"/>
        <end position="264"/>
    </location>
</feature>
<dbReference type="PANTHER" id="PTHR34768">
    <property type="entry name" value="COILED-COIL DOMAIN-CONTAINING PROTEIN 89"/>
    <property type="match status" value="1"/>
</dbReference>
<organism evidence="4 5">
    <name type="scientific">Oryzias melastigma</name>
    <name type="common">Marine medaka</name>
    <dbReference type="NCBI Taxonomy" id="30732"/>
    <lineage>
        <taxon>Eukaryota</taxon>
        <taxon>Metazoa</taxon>
        <taxon>Chordata</taxon>
        <taxon>Craniata</taxon>
        <taxon>Vertebrata</taxon>
        <taxon>Euteleostomi</taxon>
        <taxon>Actinopterygii</taxon>
        <taxon>Neopterygii</taxon>
        <taxon>Teleostei</taxon>
        <taxon>Neoteleostei</taxon>
        <taxon>Acanthomorphata</taxon>
        <taxon>Ovalentaria</taxon>
        <taxon>Atherinomorphae</taxon>
        <taxon>Beloniformes</taxon>
        <taxon>Adrianichthyidae</taxon>
        <taxon>Oryziinae</taxon>
        <taxon>Oryzias</taxon>
    </lineage>
</organism>
<evidence type="ECO:0000313" key="4">
    <source>
        <dbReference type="EMBL" id="KAF6726713.1"/>
    </source>
</evidence>
<evidence type="ECO:0000256" key="2">
    <source>
        <dbReference type="SAM" id="Coils"/>
    </source>
</evidence>